<dbReference type="InterPro" id="IPR015854">
    <property type="entry name" value="ABC_transpr_LolD-like"/>
</dbReference>
<dbReference type="PROSITE" id="PS00211">
    <property type="entry name" value="ABC_TRANSPORTER_1"/>
    <property type="match status" value="1"/>
</dbReference>
<keyword evidence="5" id="KW-1278">Translocase</keyword>
<organism evidence="8 9">
    <name type="scientific">Microvirga lotononidis</name>
    <dbReference type="NCBI Taxonomy" id="864069"/>
    <lineage>
        <taxon>Bacteria</taxon>
        <taxon>Pseudomonadati</taxon>
        <taxon>Pseudomonadota</taxon>
        <taxon>Alphaproteobacteria</taxon>
        <taxon>Hyphomicrobiales</taxon>
        <taxon>Methylobacteriaceae</taxon>
        <taxon>Microvirga</taxon>
    </lineage>
</organism>
<dbReference type="GO" id="GO:0005886">
    <property type="term" value="C:plasma membrane"/>
    <property type="evidence" value="ECO:0007669"/>
    <property type="project" value="TreeGrafter"/>
</dbReference>
<dbReference type="AlphaFoldDB" id="I4YVF2"/>
<keyword evidence="2" id="KW-1003">Cell membrane</keyword>
<keyword evidence="9" id="KW-1185">Reference proteome</keyword>
<dbReference type="SUPFAM" id="SSF52540">
    <property type="entry name" value="P-loop containing nucleoside triphosphate hydrolases"/>
    <property type="match status" value="1"/>
</dbReference>
<keyword evidence="2" id="KW-0997">Cell inner membrane</keyword>
<dbReference type="OrthoDB" id="9786950at2"/>
<feature type="domain" description="ABC transporter" evidence="7">
    <location>
        <begin position="4"/>
        <end position="237"/>
    </location>
</feature>
<dbReference type="PROSITE" id="PS50893">
    <property type="entry name" value="ABC_TRANSPORTER_2"/>
    <property type="match status" value="1"/>
</dbReference>
<accession>I4YVF2</accession>
<comment type="similarity">
    <text evidence="6">Belongs to the ABC transporter superfamily. Macrolide exporter (TC 3.A.1.122) family.</text>
</comment>
<evidence type="ECO:0000313" key="9">
    <source>
        <dbReference type="Proteomes" id="UP000003947"/>
    </source>
</evidence>
<protein>
    <submittedName>
        <fullName evidence="8">ABC-type antimicrobial peptide transport system, ATPase component</fullName>
    </submittedName>
</protein>
<dbReference type="PANTHER" id="PTHR24220">
    <property type="entry name" value="IMPORT ATP-BINDING PROTEIN"/>
    <property type="match status" value="1"/>
</dbReference>
<gene>
    <name evidence="8" type="ORF">MicloDRAFT_00045190</name>
</gene>
<proteinExistence type="inferred from homology"/>
<dbReference type="CDD" id="cd03255">
    <property type="entry name" value="ABC_MJ0796_LolCDE_FtsE"/>
    <property type="match status" value="1"/>
</dbReference>
<keyword evidence="3" id="KW-0547">Nucleotide-binding</keyword>
<dbReference type="RefSeq" id="WP_009763994.1">
    <property type="nucleotide sequence ID" value="NZ_CP141048.1"/>
</dbReference>
<dbReference type="PATRIC" id="fig|864069.3.peg.4874"/>
<sequence length="240" mass="26501" precursor="true">MPLIETHELRRVYDLDAGRVVALDAVSLDIEKGDFAAVMGPSGSGKSTFMNLIGCLDKPTSGRYRLAGTAVESLDANGLARLRNREIGFVFQQFNLLPRVDALGNVELPMVYAGFDRRTRRERALHALDRVGLAKRAHHRPMQLSGGQQQRVAIARALVNSPSLLLADEPTGALDSRTANEIMALFQELNREGVTIVLVTHDAEVGRHAHRLVRFRDGHVTEDRRQIPVDARALAREAAE</sequence>
<reference evidence="8 9" key="1">
    <citation type="submission" date="2012-02" db="EMBL/GenBank/DDBJ databases">
        <title>Improved High-Quality Draft sequence of Microvirga sp. WSM3557.</title>
        <authorList>
            <consortium name="US DOE Joint Genome Institute"/>
            <person name="Lucas S."/>
            <person name="Han J."/>
            <person name="Lapidus A."/>
            <person name="Cheng J.-F."/>
            <person name="Goodwin L."/>
            <person name="Pitluck S."/>
            <person name="Peters L."/>
            <person name="Zhang X."/>
            <person name="Detter J.C."/>
            <person name="Han C."/>
            <person name="Tapia R."/>
            <person name="Land M."/>
            <person name="Hauser L."/>
            <person name="Kyrpides N."/>
            <person name="Ivanova N."/>
            <person name="Pagani I."/>
            <person name="Brau L."/>
            <person name="Yates R."/>
            <person name="O'Hara G."/>
            <person name="Rui T."/>
            <person name="Howieson J."/>
            <person name="Reeve W."/>
            <person name="Woyke T."/>
        </authorList>
    </citation>
    <scope>NUCLEOTIDE SEQUENCE [LARGE SCALE GENOMIC DNA]</scope>
    <source>
        <strain evidence="8 9">WSM3557</strain>
    </source>
</reference>
<keyword evidence="2" id="KW-0472">Membrane</keyword>
<dbReference type="EMBL" id="JH660645">
    <property type="protein sequence ID" value="EIM27944.1"/>
    <property type="molecule type" value="Genomic_DNA"/>
</dbReference>
<dbReference type="GO" id="GO:0005524">
    <property type="term" value="F:ATP binding"/>
    <property type="evidence" value="ECO:0007669"/>
    <property type="project" value="UniProtKB-KW"/>
</dbReference>
<dbReference type="GO" id="GO:0016887">
    <property type="term" value="F:ATP hydrolysis activity"/>
    <property type="evidence" value="ECO:0007669"/>
    <property type="project" value="InterPro"/>
</dbReference>
<dbReference type="STRING" id="864069.MicloDRAFT_00045190"/>
<evidence type="ECO:0000256" key="4">
    <source>
        <dbReference type="ARBA" id="ARBA00022840"/>
    </source>
</evidence>
<dbReference type="InterPro" id="IPR017911">
    <property type="entry name" value="MacB-like_ATP-bd"/>
</dbReference>
<keyword evidence="4" id="KW-0067">ATP-binding</keyword>
<dbReference type="FunFam" id="3.40.50.300:FF:000032">
    <property type="entry name" value="Export ABC transporter ATP-binding protein"/>
    <property type="match status" value="1"/>
</dbReference>
<dbReference type="Proteomes" id="UP000003947">
    <property type="component" value="Unassembled WGS sequence"/>
</dbReference>
<name>I4YVF2_9HYPH</name>
<dbReference type="InterPro" id="IPR027417">
    <property type="entry name" value="P-loop_NTPase"/>
</dbReference>
<dbReference type="eggNOG" id="COG1136">
    <property type="taxonomic scope" value="Bacteria"/>
</dbReference>
<evidence type="ECO:0000259" key="7">
    <source>
        <dbReference type="PROSITE" id="PS50893"/>
    </source>
</evidence>
<evidence type="ECO:0000256" key="3">
    <source>
        <dbReference type="ARBA" id="ARBA00022741"/>
    </source>
</evidence>
<evidence type="ECO:0000313" key="8">
    <source>
        <dbReference type="EMBL" id="EIM27944.1"/>
    </source>
</evidence>
<dbReference type="Gene3D" id="3.40.50.300">
    <property type="entry name" value="P-loop containing nucleotide triphosphate hydrolases"/>
    <property type="match status" value="1"/>
</dbReference>
<dbReference type="GO" id="GO:0022857">
    <property type="term" value="F:transmembrane transporter activity"/>
    <property type="evidence" value="ECO:0007669"/>
    <property type="project" value="UniProtKB-ARBA"/>
</dbReference>
<dbReference type="PANTHER" id="PTHR24220:SF86">
    <property type="entry name" value="ABC TRANSPORTER ABCH.1"/>
    <property type="match status" value="1"/>
</dbReference>
<dbReference type="SMART" id="SM00382">
    <property type="entry name" value="AAA"/>
    <property type="match status" value="1"/>
</dbReference>
<evidence type="ECO:0000256" key="2">
    <source>
        <dbReference type="ARBA" id="ARBA00022519"/>
    </source>
</evidence>
<dbReference type="HOGENOM" id="CLU_000604_1_22_5"/>
<evidence type="ECO:0000256" key="1">
    <source>
        <dbReference type="ARBA" id="ARBA00022448"/>
    </source>
</evidence>
<keyword evidence="1" id="KW-0813">Transport</keyword>
<dbReference type="InterPro" id="IPR003593">
    <property type="entry name" value="AAA+_ATPase"/>
</dbReference>
<evidence type="ECO:0000256" key="5">
    <source>
        <dbReference type="ARBA" id="ARBA00022967"/>
    </source>
</evidence>
<dbReference type="Pfam" id="PF00005">
    <property type="entry name" value="ABC_tran"/>
    <property type="match status" value="1"/>
</dbReference>
<dbReference type="InterPro" id="IPR003439">
    <property type="entry name" value="ABC_transporter-like_ATP-bd"/>
</dbReference>
<dbReference type="InterPro" id="IPR017871">
    <property type="entry name" value="ABC_transporter-like_CS"/>
</dbReference>
<dbReference type="GO" id="GO:0098796">
    <property type="term" value="C:membrane protein complex"/>
    <property type="evidence" value="ECO:0007669"/>
    <property type="project" value="UniProtKB-ARBA"/>
</dbReference>
<evidence type="ECO:0000256" key="6">
    <source>
        <dbReference type="ARBA" id="ARBA00038388"/>
    </source>
</evidence>